<dbReference type="PANTHER" id="PTHR39336">
    <property type="entry name" value="PYRIDOXAMINE PHOSPHATE OXIDASE FAMILY PROTEIN (AFU_ORTHOLOGUE AFUA_6G11440)"/>
    <property type="match status" value="1"/>
</dbReference>
<feature type="domain" description="Pyridoxamine 5'-phosphate oxidase N-terminal" evidence="1">
    <location>
        <begin position="8"/>
        <end position="135"/>
    </location>
</feature>
<dbReference type="InterPro" id="IPR012349">
    <property type="entry name" value="Split_barrel_FMN-bd"/>
</dbReference>
<evidence type="ECO:0000313" key="3">
    <source>
        <dbReference type="Proteomes" id="UP000321617"/>
    </source>
</evidence>
<dbReference type="Pfam" id="PF01243">
    <property type="entry name" value="PNPOx_N"/>
    <property type="match status" value="1"/>
</dbReference>
<accession>A0A562VAG8</accession>
<dbReference type="Proteomes" id="UP000321617">
    <property type="component" value="Unassembled WGS sequence"/>
</dbReference>
<dbReference type="InterPro" id="IPR011576">
    <property type="entry name" value="Pyridox_Oxase_N"/>
</dbReference>
<dbReference type="Gene3D" id="2.30.110.10">
    <property type="entry name" value="Electron Transport, Fmn-binding Protein, Chain A"/>
    <property type="match status" value="1"/>
</dbReference>
<reference evidence="2 3" key="1">
    <citation type="journal article" date="2013" name="Stand. Genomic Sci.">
        <title>Genomic Encyclopedia of Type Strains, Phase I: The one thousand microbial genomes (KMG-I) project.</title>
        <authorList>
            <person name="Kyrpides N.C."/>
            <person name="Woyke T."/>
            <person name="Eisen J.A."/>
            <person name="Garrity G."/>
            <person name="Lilburn T.G."/>
            <person name="Beck B.J."/>
            <person name="Whitman W.B."/>
            <person name="Hugenholtz P."/>
            <person name="Klenk H.P."/>
        </authorList>
    </citation>
    <scope>NUCLEOTIDE SEQUENCE [LARGE SCALE GENOMIC DNA]</scope>
    <source>
        <strain evidence="2 3">DSM 45044</strain>
    </source>
</reference>
<comment type="caution">
    <text evidence="2">The sequence shown here is derived from an EMBL/GenBank/DDBJ whole genome shotgun (WGS) entry which is preliminary data.</text>
</comment>
<sequence>MGTVYPEITERLAEFIEAQPVFFVGTAPAESDGHVNVSPKGMSGTFRILAPDRVAYLDWGGSGIEGTAHMRQNGRVCVMFCSFTRQPKILRLHGLGRPVFPDQPEFAPLLARFDDPVTHGLRAIVDITVTRVSDSCGYAVPLMEYQGDRTMLIDLNARRTRAEIAERRTRTNEYSVDGLPGLAGHLPRP</sequence>
<dbReference type="SUPFAM" id="SSF50475">
    <property type="entry name" value="FMN-binding split barrel"/>
    <property type="match status" value="1"/>
</dbReference>
<dbReference type="AlphaFoldDB" id="A0A562VAG8"/>
<dbReference type="OrthoDB" id="115989at2"/>
<organism evidence="2 3">
    <name type="scientific">Stackebrandtia albiflava</name>
    <dbReference type="NCBI Taxonomy" id="406432"/>
    <lineage>
        <taxon>Bacteria</taxon>
        <taxon>Bacillati</taxon>
        <taxon>Actinomycetota</taxon>
        <taxon>Actinomycetes</taxon>
        <taxon>Glycomycetales</taxon>
        <taxon>Glycomycetaceae</taxon>
        <taxon>Stackebrandtia</taxon>
    </lineage>
</organism>
<dbReference type="EMBL" id="VLLL01000005">
    <property type="protein sequence ID" value="TWJ14876.1"/>
    <property type="molecule type" value="Genomic_DNA"/>
</dbReference>
<name>A0A562VAG8_9ACTN</name>
<dbReference type="RefSeq" id="WP_147132640.1">
    <property type="nucleotide sequence ID" value="NZ_BAABIJ010000001.1"/>
</dbReference>
<dbReference type="PANTHER" id="PTHR39336:SF1">
    <property type="entry name" value="PYRIDOXAMINE PHOSPHATE OXIDASE FAMILY PROTEIN (AFU_ORTHOLOGUE AFUA_6G11440)"/>
    <property type="match status" value="1"/>
</dbReference>
<proteinExistence type="predicted"/>
<gene>
    <name evidence="2" type="ORF">LX16_0569</name>
</gene>
<protein>
    <submittedName>
        <fullName evidence="2">Pyridoxamine 5'-phosphate oxidase</fullName>
    </submittedName>
</protein>
<keyword evidence="3" id="KW-1185">Reference proteome</keyword>
<evidence type="ECO:0000313" key="2">
    <source>
        <dbReference type="EMBL" id="TWJ14876.1"/>
    </source>
</evidence>
<evidence type="ECO:0000259" key="1">
    <source>
        <dbReference type="Pfam" id="PF01243"/>
    </source>
</evidence>